<dbReference type="EMBL" id="UINC01110856">
    <property type="protein sequence ID" value="SVC78643.1"/>
    <property type="molecule type" value="Genomic_DNA"/>
</dbReference>
<dbReference type="AlphaFoldDB" id="A0A382PZ68"/>
<sequence length="75" mass="7877">MKKILVTAIGLLFLAGGSSDVNAKTIGVALASDTNPFYIAMLKGIKARAKKNGFKVSVVNAEEDIAKQLNGINDL</sequence>
<organism evidence="1">
    <name type="scientific">marine metagenome</name>
    <dbReference type="NCBI Taxonomy" id="408172"/>
    <lineage>
        <taxon>unclassified sequences</taxon>
        <taxon>metagenomes</taxon>
        <taxon>ecological metagenomes</taxon>
    </lineage>
</organism>
<name>A0A382PZ68_9ZZZZ</name>
<dbReference type="Gene3D" id="3.40.50.2300">
    <property type="match status" value="1"/>
</dbReference>
<dbReference type="SUPFAM" id="SSF53822">
    <property type="entry name" value="Periplasmic binding protein-like I"/>
    <property type="match status" value="1"/>
</dbReference>
<proteinExistence type="predicted"/>
<reference evidence="1" key="1">
    <citation type="submission" date="2018-05" db="EMBL/GenBank/DDBJ databases">
        <authorList>
            <person name="Lanie J.A."/>
            <person name="Ng W.-L."/>
            <person name="Kazmierczak K.M."/>
            <person name="Andrzejewski T.M."/>
            <person name="Davidsen T.M."/>
            <person name="Wayne K.J."/>
            <person name="Tettelin H."/>
            <person name="Glass J.I."/>
            <person name="Rusch D."/>
            <person name="Podicherti R."/>
            <person name="Tsui H.-C.T."/>
            <person name="Winkler M.E."/>
        </authorList>
    </citation>
    <scope>NUCLEOTIDE SEQUENCE</scope>
</reference>
<evidence type="ECO:0000313" key="1">
    <source>
        <dbReference type="EMBL" id="SVC78643.1"/>
    </source>
</evidence>
<evidence type="ECO:0008006" key="2">
    <source>
        <dbReference type="Google" id="ProtNLM"/>
    </source>
</evidence>
<protein>
    <recommendedName>
        <fullName evidence="2">Periplasmic binding protein domain-containing protein</fullName>
    </recommendedName>
</protein>
<feature type="non-terminal residue" evidence="1">
    <location>
        <position position="75"/>
    </location>
</feature>
<accession>A0A382PZ68</accession>
<dbReference type="InterPro" id="IPR028082">
    <property type="entry name" value="Peripla_BP_I"/>
</dbReference>
<gene>
    <name evidence="1" type="ORF">METZ01_LOCUS331497</name>
</gene>